<feature type="transmembrane region" description="Helical" evidence="8">
    <location>
        <begin position="310"/>
        <end position="332"/>
    </location>
</feature>
<dbReference type="SUPFAM" id="SSF103473">
    <property type="entry name" value="MFS general substrate transporter"/>
    <property type="match status" value="1"/>
</dbReference>
<dbReference type="Proteomes" id="UP000838748">
    <property type="component" value="Unassembled WGS sequence"/>
</dbReference>
<evidence type="ECO:0000313" key="11">
    <source>
        <dbReference type="Proteomes" id="UP000838748"/>
    </source>
</evidence>
<gene>
    <name evidence="10" type="primary">emrD</name>
    <name evidence="10" type="ORF">VMF7928_02863</name>
</gene>
<sequence length="401" mass="42265">MTRSLSLAKLTFLIAILTAVGQMTQTMYVPSIASMAKEFWVTPSALQAVMAFFLIPYGFSQFIYGTVSDRIGRKPVIIAGLCIYIAGTLIALFSEQFDWFLAGSFIQGLGIGCGGVMCRTLTRDCFSGSDLHRVNGLISMCVIFSPLAAPLIGGYLSDTFGWRSSYLFLTLFSIGVTLAMMTSMMETLPKEKRKSESVYNSYRIVLSDKRFQGYLLCLVATFSGIAVFEAASGVLFGGVLHYSAMAVSLLFVVPIPGYLIGASTSGKLVKRYGNHTSLLVGLAAIILGSLVIFVPGLMDITNAATLVGGALLYFLGGGILYPAAVTGALIPFPNHAGTAGAVLGGIQNLGAGLVALVASMIPTSNQMPVGLLMLVMALLAALGIWRSADNSDSASDEPAIA</sequence>
<proteinExistence type="inferred from homology"/>
<comment type="caution">
    <text evidence="8">Lacks conserved residue(s) required for the propagation of feature annotation.</text>
</comment>
<keyword evidence="8" id="KW-0997">Cell inner membrane</keyword>
<feature type="transmembrane region" description="Helical" evidence="8">
    <location>
        <begin position="339"/>
        <end position="361"/>
    </location>
</feature>
<keyword evidence="4" id="KW-1003">Cell membrane</keyword>
<comment type="similarity">
    <text evidence="2 8">Belongs to the major facilitator superfamily. Bcr/CmlA family.</text>
</comment>
<dbReference type="PANTHER" id="PTHR43124">
    <property type="entry name" value="PURINE EFFLUX PUMP PBUE"/>
    <property type="match status" value="1"/>
</dbReference>
<keyword evidence="11" id="KW-1185">Reference proteome</keyword>
<dbReference type="PANTHER" id="PTHR43124:SF3">
    <property type="entry name" value="CHLORAMPHENICOL EFFLUX PUMP RV0191"/>
    <property type="match status" value="1"/>
</dbReference>
<dbReference type="PROSITE" id="PS50850">
    <property type="entry name" value="MFS"/>
    <property type="match status" value="1"/>
</dbReference>
<evidence type="ECO:0000256" key="7">
    <source>
        <dbReference type="ARBA" id="ARBA00023136"/>
    </source>
</evidence>
<dbReference type="CDD" id="cd17320">
    <property type="entry name" value="MFS_MdfA_MDR_like"/>
    <property type="match status" value="1"/>
</dbReference>
<dbReference type="NCBIfam" id="TIGR00710">
    <property type="entry name" value="efflux_Bcr_CflA"/>
    <property type="match status" value="1"/>
</dbReference>
<feature type="transmembrane region" description="Helical" evidence="8">
    <location>
        <begin position="276"/>
        <end position="298"/>
    </location>
</feature>
<comment type="caution">
    <text evidence="10">The sequence shown here is derived from an EMBL/GenBank/DDBJ whole genome shotgun (WGS) entry which is preliminary data.</text>
</comment>
<evidence type="ECO:0000256" key="4">
    <source>
        <dbReference type="ARBA" id="ARBA00022475"/>
    </source>
</evidence>
<name>A0ABM9A5Q9_9VIBR</name>
<evidence type="ECO:0000256" key="3">
    <source>
        <dbReference type="ARBA" id="ARBA00022448"/>
    </source>
</evidence>
<organism evidence="10 11">
    <name type="scientific">Vibrio marisflavi CECT 7928</name>
    <dbReference type="NCBI Taxonomy" id="634439"/>
    <lineage>
        <taxon>Bacteria</taxon>
        <taxon>Pseudomonadati</taxon>
        <taxon>Pseudomonadota</taxon>
        <taxon>Gammaproteobacteria</taxon>
        <taxon>Vibrionales</taxon>
        <taxon>Vibrionaceae</taxon>
        <taxon>Vibrio</taxon>
    </lineage>
</organism>
<dbReference type="InterPro" id="IPR020846">
    <property type="entry name" value="MFS_dom"/>
</dbReference>
<feature type="transmembrane region" description="Helical" evidence="8">
    <location>
        <begin position="367"/>
        <end position="385"/>
    </location>
</feature>
<evidence type="ECO:0000256" key="6">
    <source>
        <dbReference type="ARBA" id="ARBA00022989"/>
    </source>
</evidence>
<evidence type="ECO:0000256" key="5">
    <source>
        <dbReference type="ARBA" id="ARBA00022692"/>
    </source>
</evidence>
<evidence type="ECO:0000259" key="9">
    <source>
        <dbReference type="PROSITE" id="PS50850"/>
    </source>
</evidence>
<keyword evidence="6 8" id="KW-1133">Transmembrane helix</keyword>
<keyword evidence="3 8" id="KW-0813">Transport</keyword>
<feature type="transmembrane region" description="Helical" evidence="8">
    <location>
        <begin position="45"/>
        <end position="64"/>
    </location>
</feature>
<dbReference type="InterPro" id="IPR036259">
    <property type="entry name" value="MFS_trans_sf"/>
</dbReference>
<dbReference type="RefSeq" id="WP_237362384.1">
    <property type="nucleotide sequence ID" value="NZ_CAKLDM010000002.1"/>
</dbReference>
<dbReference type="Pfam" id="PF07690">
    <property type="entry name" value="MFS_1"/>
    <property type="match status" value="1"/>
</dbReference>
<keyword evidence="7 8" id="KW-0472">Membrane</keyword>
<dbReference type="InterPro" id="IPR011701">
    <property type="entry name" value="MFS"/>
</dbReference>
<reference evidence="10" key="1">
    <citation type="submission" date="2021-11" db="EMBL/GenBank/DDBJ databases">
        <authorList>
            <person name="Rodrigo-Torres L."/>
            <person name="Arahal R. D."/>
            <person name="Lucena T."/>
        </authorList>
    </citation>
    <scope>NUCLEOTIDE SEQUENCE</scope>
    <source>
        <strain evidence="10">CECT 7928</strain>
    </source>
</reference>
<feature type="transmembrane region" description="Helical" evidence="8">
    <location>
        <begin position="242"/>
        <end position="264"/>
    </location>
</feature>
<feature type="transmembrane region" description="Helical" evidence="8">
    <location>
        <begin position="99"/>
        <end position="122"/>
    </location>
</feature>
<feature type="transmembrane region" description="Helical" evidence="8">
    <location>
        <begin position="213"/>
        <end position="236"/>
    </location>
</feature>
<keyword evidence="5 8" id="KW-0812">Transmembrane</keyword>
<evidence type="ECO:0000313" key="10">
    <source>
        <dbReference type="EMBL" id="CAH0540444.1"/>
    </source>
</evidence>
<feature type="transmembrane region" description="Helical" evidence="8">
    <location>
        <begin position="165"/>
        <end position="185"/>
    </location>
</feature>
<feature type="transmembrane region" description="Helical" evidence="8">
    <location>
        <begin position="134"/>
        <end position="153"/>
    </location>
</feature>
<dbReference type="NCBIfam" id="NF008654">
    <property type="entry name" value="PRK11652.1"/>
    <property type="match status" value="1"/>
</dbReference>
<feature type="domain" description="Major facilitator superfamily (MFS) profile" evidence="9">
    <location>
        <begin position="10"/>
        <end position="392"/>
    </location>
</feature>
<dbReference type="Gene3D" id="1.20.1720.10">
    <property type="entry name" value="Multidrug resistance protein D"/>
    <property type="match status" value="1"/>
</dbReference>
<dbReference type="InterPro" id="IPR050189">
    <property type="entry name" value="MFS_Efflux_Transporters"/>
</dbReference>
<evidence type="ECO:0000256" key="2">
    <source>
        <dbReference type="ARBA" id="ARBA00006236"/>
    </source>
</evidence>
<protein>
    <recommendedName>
        <fullName evidence="8">Bcr/CflA family efflux transporter</fullName>
    </recommendedName>
</protein>
<comment type="subcellular location">
    <subcellularLocation>
        <location evidence="8">Cell inner membrane</location>
        <topology evidence="8">Multi-pass membrane protein</topology>
    </subcellularLocation>
    <subcellularLocation>
        <location evidence="1">Cell membrane</location>
        <topology evidence="1">Multi-pass membrane protein</topology>
    </subcellularLocation>
</comment>
<dbReference type="EMBL" id="CAKLDM010000002">
    <property type="protein sequence ID" value="CAH0540444.1"/>
    <property type="molecule type" value="Genomic_DNA"/>
</dbReference>
<accession>A0ABM9A5Q9</accession>
<feature type="transmembrane region" description="Helical" evidence="8">
    <location>
        <begin position="76"/>
        <end position="93"/>
    </location>
</feature>
<evidence type="ECO:0000256" key="1">
    <source>
        <dbReference type="ARBA" id="ARBA00004651"/>
    </source>
</evidence>
<evidence type="ECO:0000256" key="8">
    <source>
        <dbReference type="RuleBase" id="RU365088"/>
    </source>
</evidence>
<dbReference type="InterPro" id="IPR004812">
    <property type="entry name" value="Efflux_drug-R_Bcr/CmlA"/>
</dbReference>